<protein>
    <submittedName>
        <fullName evidence="2">Uncharacterized protein</fullName>
    </submittedName>
</protein>
<sequence>MKTTFDHRGHCIFSRCISRSLVPMPTLATMKGTLKRCTKIRIIVSLALGSVVWSCTFLVVHRSSFHNPLLHMHHVLPHNMSANSGIQFPAYHHHHPDTQTSIFSISSPVLPNHMLRQQSPITGSLPFPFIHS</sequence>
<reference evidence="2 3" key="1">
    <citation type="journal article" date="2016" name="Mol. Biol. Evol.">
        <title>Comparative Genomics of Early-Diverging Mushroom-Forming Fungi Provides Insights into the Origins of Lignocellulose Decay Capabilities.</title>
        <authorList>
            <person name="Nagy L.G."/>
            <person name="Riley R."/>
            <person name="Tritt A."/>
            <person name="Adam C."/>
            <person name="Daum C."/>
            <person name="Floudas D."/>
            <person name="Sun H."/>
            <person name="Yadav J.S."/>
            <person name="Pangilinan J."/>
            <person name="Larsson K.H."/>
            <person name="Matsuura K."/>
            <person name="Barry K."/>
            <person name="Labutti K."/>
            <person name="Kuo R."/>
            <person name="Ohm R.A."/>
            <person name="Bhattacharya S.S."/>
            <person name="Shirouzu T."/>
            <person name="Yoshinaga Y."/>
            <person name="Martin F.M."/>
            <person name="Grigoriev I.V."/>
            <person name="Hibbett D.S."/>
        </authorList>
    </citation>
    <scope>NUCLEOTIDE SEQUENCE [LARGE SCALE GENOMIC DNA]</scope>
    <source>
        <strain evidence="2 3">93-53</strain>
    </source>
</reference>
<gene>
    <name evidence="2" type="ORF">LAESUDRAFT_73590</name>
</gene>
<name>A0A165EZT0_9APHY</name>
<dbReference type="RefSeq" id="XP_040765806.1">
    <property type="nucleotide sequence ID" value="XM_040910640.1"/>
</dbReference>
<dbReference type="InParanoid" id="A0A165EZT0"/>
<organism evidence="2 3">
    <name type="scientific">Laetiporus sulphureus 93-53</name>
    <dbReference type="NCBI Taxonomy" id="1314785"/>
    <lineage>
        <taxon>Eukaryota</taxon>
        <taxon>Fungi</taxon>
        <taxon>Dikarya</taxon>
        <taxon>Basidiomycota</taxon>
        <taxon>Agaricomycotina</taxon>
        <taxon>Agaricomycetes</taxon>
        <taxon>Polyporales</taxon>
        <taxon>Laetiporus</taxon>
    </lineage>
</organism>
<evidence type="ECO:0000313" key="2">
    <source>
        <dbReference type="EMBL" id="KZT08066.1"/>
    </source>
</evidence>
<dbReference type="Proteomes" id="UP000076871">
    <property type="component" value="Unassembled WGS sequence"/>
</dbReference>
<keyword evidence="1" id="KW-0472">Membrane</keyword>
<evidence type="ECO:0000256" key="1">
    <source>
        <dbReference type="SAM" id="Phobius"/>
    </source>
</evidence>
<accession>A0A165EZT0</accession>
<feature type="transmembrane region" description="Helical" evidence="1">
    <location>
        <begin position="40"/>
        <end position="60"/>
    </location>
</feature>
<proteinExistence type="predicted"/>
<evidence type="ECO:0000313" key="3">
    <source>
        <dbReference type="Proteomes" id="UP000076871"/>
    </source>
</evidence>
<keyword evidence="1" id="KW-0812">Transmembrane</keyword>
<keyword evidence="1" id="KW-1133">Transmembrane helix</keyword>
<dbReference type="GeneID" id="63827669"/>
<dbReference type="AlphaFoldDB" id="A0A165EZT0"/>
<keyword evidence="3" id="KW-1185">Reference proteome</keyword>
<dbReference type="EMBL" id="KV427616">
    <property type="protein sequence ID" value="KZT08066.1"/>
    <property type="molecule type" value="Genomic_DNA"/>
</dbReference>